<dbReference type="AlphaFoldDB" id="A0A2V1HLH4"/>
<sequence length="363" mass="38046">MYQLTEHDLGDIAIGAALLGTGGGGDPALGRLIAREALRRHGPVTVVTPEELAPDSLVLPVATMGAPTAANEKLPSLEPVEELIRAFADAAGRRPTHLMPIEIGGIAALIPIAIAAQLGLPLVDADMMGRAFPELQMVIPSLAGVSATPMVLADEFANTVVLRSDDNAHTERLARAVCVAMGAAALIALYPVDAEQVLAHTIAGSLSRAADLGALVRNASRDHQDAAAAVAERIEGTVVFEGKVIDLQRRTEGGFTFVRTLLEGTGPSLGRTAEIESQNEHLLIRTADATLATTPDLIIIVDAASGLAVTTEALRYGVRTRVIAAPCDPRYRTEGALAVVGPRAFGYDEDFVSIVDRVKERVA</sequence>
<dbReference type="Gene3D" id="3.40.1610.10">
    <property type="entry name" value="CV3147-like domain"/>
    <property type="match status" value="1"/>
</dbReference>
<dbReference type="Gene3D" id="2.40.390.10">
    <property type="entry name" value="CV3147-like"/>
    <property type="match status" value="1"/>
</dbReference>
<accession>A0A2V1HLH4</accession>
<dbReference type="OrthoDB" id="3170437at2"/>
<dbReference type="EMBL" id="QEOP01000005">
    <property type="protein sequence ID" value="PVZ93295.1"/>
    <property type="molecule type" value="Genomic_DNA"/>
</dbReference>
<organism evidence="3 4">
    <name type="scientific">Amnibacterium flavum</name>
    <dbReference type="NCBI Taxonomy" id="2173173"/>
    <lineage>
        <taxon>Bacteria</taxon>
        <taxon>Bacillati</taxon>
        <taxon>Actinomycetota</taxon>
        <taxon>Actinomycetes</taxon>
        <taxon>Micrococcales</taxon>
        <taxon>Microbacteriaceae</taxon>
        <taxon>Amnibacterium</taxon>
    </lineage>
</organism>
<dbReference type="Pfam" id="PF20906">
    <property type="entry name" value="S-Me-THD_C"/>
    <property type="match status" value="1"/>
</dbReference>
<feature type="domain" description="S-Me-THD-like C-terminal" evidence="2">
    <location>
        <begin position="166"/>
        <end position="353"/>
    </location>
</feature>
<dbReference type="SUPFAM" id="SSF160991">
    <property type="entry name" value="CV3147-like"/>
    <property type="match status" value="1"/>
</dbReference>
<keyword evidence="4" id="KW-1185">Reference proteome</keyword>
<evidence type="ECO:0000259" key="1">
    <source>
        <dbReference type="Pfam" id="PF06032"/>
    </source>
</evidence>
<reference evidence="3 4" key="1">
    <citation type="submission" date="2018-05" db="EMBL/GenBank/DDBJ databases">
        <title>Amnibacterium sp. M8JJ-5, whole genome shotgun sequence.</title>
        <authorList>
            <person name="Tuo L."/>
        </authorList>
    </citation>
    <scope>NUCLEOTIDE SEQUENCE [LARGE SCALE GENOMIC DNA]</scope>
    <source>
        <strain evidence="3 4">M8JJ-5</strain>
    </source>
</reference>
<dbReference type="InterPro" id="IPR010318">
    <property type="entry name" value="S-Me-THD_N"/>
</dbReference>
<feature type="domain" description="S-Me-THD N-terminal" evidence="1">
    <location>
        <begin position="8"/>
        <end position="163"/>
    </location>
</feature>
<proteinExistence type="predicted"/>
<protein>
    <submittedName>
        <fullName evidence="3">DUF917 domain-containing protein</fullName>
    </submittedName>
</protein>
<dbReference type="Proteomes" id="UP000244893">
    <property type="component" value="Unassembled WGS sequence"/>
</dbReference>
<comment type="caution">
    <text evidence="3">The sequence shown here is derived from an EMBL/GenBank/DDBJ whole genome shotgun (WGS) entry which is preliminary data.</text>
</comment>
<evidence type="ECO:0000313" key="3">
    <source>
        <dbReference type="EMBL" id="PVZ93295.1"/>
    </source>
</evidence>
<dbReference type="InterPro" id="IPR027479">
    <property type="entry name" value="S-Me-THD_N_sf"/>
</dbReference>
<evidence type="ECO:0000259" key="2">
    <source>
        <dbReference type="Pfam" id="PF20906"/>
    </source>
</evidence>
<dbReference type="Pfam" id="PF06032">
    <property type="entry name" value="S-Me-THD_N"/>
    <property type="match status" value="1"/>
</dbReference>
<evidence type="ECO:0000313" key="4">
    <source>
        <dbReference type="Proteomes" id="UP000244893"/>
    </source>
</evidence>
<dbReference type="InterPro" id="IPR024071">
    <property type="entry name" value="S-Me-THD_C_sf"/>
</dbReference>
<dbReference type="RefSeq" id="WP_116757891.1">
    <property type="nucleotide sequence ID" value="NZ_JBHUEX010000002.1"/>
</dbReference>
<name>A0A2V1HLH4_9MICO</name>
<dbReference type="InterPro" id="IPR048350">
    <property type="entry name" value="S-Me-THD-like_C"/>
</dbReference>
<gene>
    <name evidence="3" type="ORF">DDQ50_16500</name>
</gene>